<evidence type="ECO:0000313" key="2">
    <source>
        <dbReference type="Proteomes" id="UP000568380"/>
    </source>
</evidence>
<keyword evidence="2" id="KW-1185">Reference proteome</keyword>
<dbReference type="EMBL" id="JACHIN010000029">
    <property type="protein sequence ID" value="MBB5085040.1"/>
    <property type="molecule type" value="Genomic_DNA"/>
</dbReference>
<name>A0A7W8AH48_9ACTN</name>
<dbReference type="AlphaFoldDB" id="A0A7W8AH48"/>
<organism evidence="1 2">
    <name type="scientific">Nonomuraea endophytica</name>
    <dbReference type="NCBI Taxonomy" id="714136"/>
    <lineage>
        <taxon>Bacteria</taxon>
        <taxon>Bacillati</taxon>
        <taxon>Actinomycetota</taxon>
        <taxon>Actinomycetes</taxon>
        <taxon>Streptosporangiales</taxon>
        <taxon>Streptosporangiaceae</taxon>
        <taxon>Nonomuraea</taxon>
    </lineage>
</organism>
<accession>A0A7W8AH48</accession>
<reference evidence="1 2" key="1">
    <citation type="submission" date="2020-08" db="EMBL/GenBank/DDBJ databases">
        <title>Genomic Encyclopedia of Type Strains, Phase IV (KMG-IV): sequencing the most valuable type-strain genomes for metagenomic binning, comparative biology and taxonomic classification.</title>
        <authorList>
            <person name="Goeker M."/>
        </authorList>
    </citation>
    <scope>NUCLEOTIDE SEQUENCE [LARGE SCALE GENOMIC DNA]</scope>
    <source>
        <strain evidence="1 2">DSM 45385</strain>
    </source>
</reference>
<sequence>MRLSQYWRVRVRFLRTQQCVKSQCMKYFMQHLVWNMMSFC</sequence>
<evidence type="ECO:0000313" key="1">
    <source>
        <dbReference type="EMBL" id="MBB5085040.1"/>
    </source>
</evidence>
<protein>
    <submittedName>
        <fullName evidence="1">Uncharacterized protein</fullName>
    </submittedName>
</protein>
<dbReference type="Proteomes" id="UP000568380">
    <property type="component" value="Unassembled WGS sequence"/>
</dbReference>
<feature type="non-terminal residue" evidence="1">
    <location>
        <position position="40"/>
    </location>
</feature>
<comment type="caution">
    <text evidence="1">The sequence shown here is derived from an EMBL/GenBank/DDBJ whole genome shotgun (WGS) entry which is preliminary data.</text>
</comment>
<proteinExistence type="predicted"/>
<gene>
    <name evidence="1" type="ORF">HNR40_010551</name>
</gene>